<gene>
    <name evidence="1" type="ORF">ULMS_12440</name>
</gene>
<reference evidence="1 2" key="1">
    <citation type="submission" date="2019-08" db="EMBL/GenBank/DDBJ databases">
        <title>Ulvibacter marinistellae sp. nov., isolated from a starfish, Patiria pectinifera.</title>
        <authorList>
            <person name="Kawano K."/>
            <person name="Ushijima N."/>
            <person name="Kihara M."/>
            <person name="Itoh H."/>
        </authorList>
    </citation>
    <scope>NUCLEOTIDE SEQUENCE [LARGE SCALE GENOMIC DNA]</scope>
    <source>
        <strain evidence="1 2">KK4</strain>
    </source>
</reference>
<accession>A0A5J4FZU5</accession>
<dbReference type="Proteomes" id="UP000326994">
    <property type="component" value="Unassembled WGS sequence"/>
</dbReference>
<keyword evidence="2" id="KW-1185">Reference proteome</keyword>
<dbReference type="OrthoDB" id="1453278at2"/>
<dbReference type="EMBL" id="BKCF01000001">
    <property type="protein sequence ID" value="GEQ85736.1"/>
    <property type="molecule type" value="Genomic_DNA"/>
</dbReference>
<evidence type="ECO:0000313" key="2">
    <source>
        <dbReference type="Proteomes" id="UP000326994"/>
    </source>
</evidence>
<evidence type="ECO:0008006" key="3">
    <source>
        <dbReference type="Google" id="ProtNLM"/>
    </source>
</evidence>
<evidence type="ECO:0000313" key="1">
    <source>
        <dbReference type="EMBL" id="GEQ85736.1"/>
    </source>
</evidence>
<dbReference type="AlphaFoldDB" id="A0A5J4FZU5"/>
<comment type="caution">
    <text evidence="1">The sequence shown here is derived from an EMBL/GenBank/DDBJ whole genome shotgun (WGS) entry which is preliminary data.</text>
</comment>
<protein>
    <recommendedName>
        <fullName evidence="3">Lacal_2735 family protein</fullName>
    </recommendedName>
</protein>
<proteinExistence type="predicted"/>
<organism evidence="1 2">
    <name type="scientific">Patiriisocius marinistellae</name>
    <dbReference type="NCBI Taxonomy" id="2494560"/>
    <lineage>
        <taxon>Bacteria</taxon>
        <taxon>Pseudomonadati</taxon>
        <taxon>Bacteroidota</taxon>
        <taxon>Flavobacteriia</taxon>
        <taxon>Flavobacteriales</taxon>
        <taxon>Flavobacteriaceae</taxon>
        <taxon>Patiriisocius</taxon>
    </lineage>
</organism>
<dbReference type="RefSeq" id="WP_151893637.1">
    <property type="nucleotide sequence ID" value="NZ_BKCF01000001.1"/>
</dbReference>
<sequence>MSLWNRKKTRLEKLQTKYCDLMRKSFETALRDREKSKLVKERALEIYEEIEYLSLKGADK</sequence>
<dbReference type="NCBIfam" id="NF033487">
    <property type="entry name" value="Lacal_2735_fam"/>
    <property type="match status" value="1"/>
</dbReference>
<name>A0A5J4FZU5_9FLAO</name>
<dbReference type="InterPro" id="IPR045493">
    <property type="entry name" value="DUF6435"/>
</dbReference>